<reference evidence="2 3" key="1">
    <citation type="submission" date="2020-05" db="EMBL/GenBank/DDBJ databases">
        <title>MicrobeNet Type strains.</title>
        <authorList>
            <person name="Nicholson A.C."/>
        </authorList>
    </citation>
    <scope>NUCLEOTIDE SEQUENCE [LARGE SCALE GENOMIC DNA]</scope>
    <source>
        <strain evidence="2 3">JCM 3224</strain>
    </source>
</reference>
<organism evidence="2 3">
    <name type="scientific">Nocardia uniformis</name>
    <dbReference type="NCBI Taxonomy" id="53432"/>
    <lineage>
        <taxon>Bacteria</taxon>
        <taxon>Bacillati</taxon>
        <taxon>Actinomycetota</taxon>
        <taxon>Actinomycetes</taxon>
        <taxon>Mycobacteriales</taxon>
        <taxon>Nocardiaceae</taxon>
        <taxon>Nocardia</taxon>
    </lineage>
</organism>
<dbReference type="AlphaFoldDB" id="A0A849CDQ2"/>
<dbReference type="InterPro" id="IPR037181">
    <property type="entry name" value="SUFU_N"/>
</dbReference>
<dbReference type="InterPro" id="IPR007768">
    <property type="entry name" value="Suppressor_of_fused"/>
</dbReference>
<keyword evidence="3" id="KW-1185">Reference proteome</keyword>
<dbReference type="InterPro" id="IPR020941">
    <property type="entry name" value="SUFU-like_domain"/>
</dbReference>
<gene>
    <name evidence="2" type="ORF">HLB23_15380</name>
</gene>
<evidence type="ECO:0000313" key="2">
    <source>
        <dbReference type="EMBL" id="NNH71231.1"/>
    </source>
</evidence>
<dbReference type="PANTHER" id="PTHR10928:SF2">
    <property type="entry name" value="SUPPRESSOR OF FUSED HOMOLOG"/>
    <property type="match status" value="1"/>
</dbReference>
<dbReference type="SUPFAM" id="SSF103359">
    <property type="entry name" value="Suppressor of Fused, N-terminal domain"/>
    <property type="match status" value="1"/>
</dbReference>
<proteinExistence type="predicted"/>
<comment type="caution">
    <text evidence="2">The sequence shown here is derived from an EMBL/GenBank/DDBJ whole genome shotgun (WGS) entry which is preliminary data.</text>
</comment>
<accession>A0A849CDQ2</accession>
<dbReference type="PANTHER" id="PTHR10928">
    <property type="entry name" value="SUPPRESSOR OF FUSED"/>
    <property type="match status" value="1"/>
</dbReference>
<protein>
    <submittedName>
        <fullName evidence="2">Suppressor of fused domain protein</fullName>
    </submittedName>
</protein>
<dbReference type="Proteomes" id="UP000586827">
    <property type="component" value="Unassembled WGS sequence"/>
</dbReference>
<dbReference type="EMBL" id="JABELX010000005">
    <property type="protein sequence ID" value="NNH71231.1"/>
    <property type="molecule type" value="Genomic_DNA"/>
</dbReference>
<dbReference type="Pfam" id="PF05076">
    <property type="entry name" value="SUFU"/>
    <property type="match status" value="1"/>
</dbReference>
<dbReference type="GO" id="GO:0005737">
    <property type="term" value="C:cytoplasm"/>
    <property type="evidence" value="ECO:0007669"/>
    <property type="project" value="TreeGrafter"/>
</dbReference>
<evidence type="ECO:0000313" key="3">
    <source>
        <dbReference type="Proteomes" id="UP000586827"/>
    </source>
</evidence>
<dbReference type="RefSeq" id="WP_084521758.1">
    <property type="nucleotide sequence ID" value="NZ_JABELX010000005.1"/>
</dbReference>
<evidence type="ECO:0000259" key="1">
    <source>
        <dbReference type="Pfam" id="PF05076"/>
    </source>
</evidence>
<sequence>MSDSIGHDSIDKALGRLYGTAPARQWGPRHPWAFGGPDLLDMVRAYPRSGPIPHWHYIGFGMSGLYGKESPASEISGWDFEGWGFEVTFRLVREPDDYEPPMWPGDVLQNLSRYVCRSGKCLEPGDAIRVNGPIVANRQDSAIRAVAVTADPELGTIATLNGTVRFLQVVGLTLDEFESAQGGDASALMERLVQYFPLYVTDIDRESLIAQ</sequence>
<feature type="domain" description="Suppressor of fused-like" evidence="1">
    <location>
        <begin position="37"/>
        <end position="206"/>
    </location>
</feature>
<name>A0A849CDQ2_9NOCA</name>